<evidence type="ECO:0000256" key="2">
    <source>
        <dbReference type="ARBA" id="ARBA00022448"/>
    </source>
</evidence>
<dbReference type="InterPro" id="IPR003439">
    <property type="entry name" value="ABC_transporter-like_ATP-bd"/>
</dbReference>
<dbReference type="EMBL" id="JACHXG010000014">
    <property type="protein sequence ID" value="MBB3091950.1"/>
    <property type="molecule type" value="Genomic_DNA"/>
</dbReference>
<dbReference type="InterPro" id="IPR003593">
    <property type="entry name" value="AAA+_ATPase"/>
</dbReference>
<organism evidence="6 7">
    <name type="scientific">Nocardioides albus</name>
    <dbReference type="NCBI Taxonomy" id="1841"/>
    <lineage>
        <taxon>Bacteria</taxon>
        <taxon>Bacillati</taxon>
        <taxon>Actinomycetota</taxon>
        <taxon>Actinomycetes</taxon>
        <taxon>Propionibacteriales</taxon>
        <taxon>Nocardioidaceae</taxon>
        <taxon>Nocardioides</taxon>
    </lineage>
</organism>
<accession>A0A7W5A9G2</accession>
<dbReference type="Gene3D" id="3.40.50.300">
    <property type="entry name" value="P-loop containing nucleotide triphosphate hydrolases"/>
    <property type="match status" value="1"/>
</dbReference>
<dbReference type="PROSITE" id="PS00211">
    <property type="entry name" value="ABC_TRANSPORTER_1"/>
    <property type="match status" value="1"/>
</dbReference>
<dbReference type="Pfam" id="PF00005">
    <property type="entry name" value="ABC_tran"/>
    <property type="match status" value="1"/>
</dbReference>
<evidence type="ECO:0000256" key="1">
    <source>
        <dbReference type="ARBA" id="ARBA00005417"/>
    </source>
</evidence>
<comment type="similarity">
    <text evidence="1">Belongs to the ABC transporter superfamily.</text>
</comment>
<sequence>MTLLRVSGLSRTYGEHAVFDGLDLALEPGQAIALTGANGSGKSTLLRCVAGVDEPTAGEVLLDGEPYDERSARVRRSVATLLDDLDLFPDLAVVEHLDLLAHAHRVEDPTGIVDGVLDEVGLTGQASQLPGSLSSGQRQRLALASMLVRPRRLLLLDEPEQRLDADGALWLAGLLAREKEAGVAILFASHHPALIEAVADEVVRLGSSPGAARAQE</sequence>
<dbReference type="Proteomes" id="UP000577707">
    <property type="component" value="Unassembled WGS sequence"/>
</dbReference>
<keyword evidence="3" id="KW-0547">Nucleotide-binding</keyword>
<keyword evidence="2" id="KW-0813">Transport</keyword>
<dbReference type="GO" id="GO:0005524">
    <property type="term" value="F:ATP binding"/>
    <property type="evidence" value="ECO:0007669"/>
    <property type="project" value="UniProtKB-KW"/>
</dbReference>
<gene>
    <name evidence="6" type="ORF">FHS12_004926</name>
</gene>
<keyword evidence="7" id="KW-1185">Reference proteome</keyword>
<keyword evidence="4 6" id="KW-0067">ATP-binding</keyword>
<comment type="caution">
    <text evidence="6">The sequence shown here is derived from an EMBL/GenBank/DDBJ whole genome shotgun (WGS) entry which is preliminary data.</text>
</comment>
<dbReference type="PANTHER" id="PTHR43335">
    <property type="entry name" value="ABC TRANSPORTER, ATP-BINDING PROTEIN"/>
    <property type="match status" value="1"/>
</dbReference>
<proteinExistence type="inferred from homology"/>
<dbReference type="GO" id="GO:0016887">
    <property type="term" value="F:ATP hydrolysis activity"/>
    <property type="evidence" value="ECO:0007669"/>
    <property type="project" value="InterPro"/>
</dbReference>
<name>A0A7W5A9G2_9ACTN</name>
<dbReference type="AlphaFoldDB" id="A0A7W5A9G2"/>
<feature type="domain" description="ABC transporter" evidence="5">
    <location>
        <begin position="4"/>
        <end position="214"/>
    </location>
</feature>
<reference evidence="6 7" key="1">
    <citation type="submission" date="2020-08" db="EMBL/GenBank/DDBJ databases">
        <title>Genomic Encyclopedia of Type Strains, Phase III (KMG-III): the genomes of soil and plant-associated and newly described type strains.</title>
        <authorList>
            <person name="Whitman W."/>
        </authorList>
    </citation>
    <scope>NUCLEOTIDE SEQUENCE [LARGE SCALE GENOMIC DNA]</scope>
    <source>
        <strain evidence="6 7">CECT 3302</strain>
    </source>
</reference>
<protein>
    <submittedName>
        <fullName evidence="6">Heme ABC exporter ATP-binding subunit CcmA</fullName>
    </submittedName>
</protein>
<dbReference type="PROSITE" id="PS50893">
    <property type="entry name" value="ABC_TRANSPORTER_2"/>
    <property type="match status" value="1"/>
</dbReference>
<evidence type="ECO:0000259" key="5">
    <source>
        <dbReference type="PROSITE" id="PS50893"/>
    </source>
</evidence>
<evidence type="ECO:0000256" key="3">
    <source>
        <dbReference type="ARBA" id="ARBA00022741"/>
    </source>
</evidence>
<evidence type="ECO:0000256" key="4">
    <source>
        <dbReference type="ARBA" id="ARBA00022840"/>
    </source>
</evidence>
<dbReference type="RefSeq" id="WP_183551090.1">
    <property type="nucleotide sequence ID" value="NZ_BMQT01000008.1"/>
</dbReference>
<dbReference type="SUPFAM" id="SSF52540">
    <property type="entry name" value="P-loop containing nucleoside triphosphate hydrolases"/>
    <property type="match status" value="1"/>
</dbReference>
<evidence type="ECO:0000313" key="6">
    <source>
        <dbReference type="EMBL" id="MBB3091950.1"/>
    </source>
</evidence>
<dbReference type="InterPro" id="IPR017871">
    <property type="entry name" value="ABC_transporter-like_CS"/>
</dbReference>
<dbReference type="SMART" id="SM00382">
    <property type="entry name" value="AAA"/>
    <property type="match status" value="1"/>
</dbReference>
<dbReference type="PANTHER" id="PTHR43335:SF4">
    <property type="entry name" value="ABC TRANSPORTER, ATP-BINDING PROTEIN"/>
    <property type="match status" value="1"/>
</dbReference>
<evidence type="ECO:0000313" key="7">
    <source>
        <dbReference type="Proteomes" id="UP000577707"/>
    </source>
</evidence>
<dbReference type="InterPro" id="IPR027417">
    <property type="entry name" value="P-loop_NTPase"/>
</dbReference>